<dbReference type="SUPFAM" id="SSF88659">
    <property type="entry name" value="Sigma3 and sigma4 domains of RNA polymerase sigma factors"/>
    <property type="match status" value="1"/>
</dbReference>
<reference evidence="7 8" key="1">
    <citation type="submission" date="2024-01" db="EMBL/GenBank/DDBJ databases">
        <title>Hyphobacterium bacterium isolated from marine sediment.</title>
        <authorList>
            <person name="Zhao S."/>
        </authorList>
    </citation>
    <scope>NUCLEOTIDE SEQUENCE [LARGE SCALE GENOMIC DNA]</scope>
    <source>
        <strain evidence="7 8">Y60-23</strain>
    </source>
</reference>
<dbReference type="InterPro" id="IPR013324">
    <property type="entry name" value="RNA_pol_sigma_r3/r4-like"/>
</dbReference>
<evidence type="ECO:0000259" key="6">
    <source>
        <dbReference type="Pfam" id="PF08281"/>
    </source>
</evidence>
<protein>
    <submittedName>
        <fullName evidence="7">Sigma-70 family RNA polymerase sigma factor</fullName>
    </submittedName>
</protein>
<evidence type="ECO:0000259" key="5">
    <source>
        <dbReference type="Pfam" id="PF04542"/>
    </source>
</evidence>
<dbReference type="InterPro" id="IPR013249">
    <property type="entry name" value="RNA_pol_sigma70_r4_t2"/>
</dbReference>
<keyword evidence="2" id="KW-0805">Transcription regulation</keyword>
<accession>A0ABU7M124</accession>
<evidence type="ECO:0000256" key="1">
    <source>
        <dbReference type="ARBA" id="ARBA00010641"/>
    </source>
</evidence>
<comment type="similarity">
    <text evidence="1">Belongs to the sigma-70 factor family. ECF subfamily.</text>
</comment>
<evidence type="ECO:0000256" key="2">
    <source>
        <dbReference type="ARBA" id="ARBA00023015"/>
    </source>
</evidence>
<dbReference type="PANTHER" id="PTHR43133">
    <property type="entry name" value="RNA POLYMERASE ECF-TYPE SIGMA FACTO"/>
    <property type="match status" value="1"/>
</dbReference>
<dbReference type="Gene3D" id="1.10.10.10">
    <property type="entry name" value="Winged helix-like DNA-binding domain superfamily/Winged helix DNA-binding domain"/>
    <property type="match status" value="1"/>
</dbReference>
<evidence type="ECO:0000256" key="4">
    <source>
        <dbReference type="ARBA" id="ARBA00023163"/>
    </source>
</evidence>
<feature type="domain" description="RNA polymerase sigma factor 70 region 4 type 2" evidence="6">
    <location>
        <begin position="142"/>
        <end position="194"/>
    </location>
</feature>
<dbReference type="InterPro" id="IPR013325">
    <property type="entry name" value="RNA_pol_sigma_r2"/>
</dbReference>
<keyword evidence="3" id="KW-0731">Sigma factor</keyword>
<dbReference type="Pfam" id="PF08281">
    <property type="entry name" value="Sigma70_r4_2"/>
    <property type="match status" value="1"/>
</dbReference>
<comment type="caution">
    <text evidence="7">The sequence shown here is derived from an EMBL/GenBank/DDBJ whole genome shotgun (WGS) entry which is preliminary data.</text>
</comment>
<dbReference type="InterPro" id="IPR036388">
    <property type="entry name" value="WH-like_DNA-bd_sf"/>
</dbReference>
<dbReference type="Gene3D" id="1.10.1740.10">
    <property type="match status" value="1"/>
</dbReference>
<organism evidence="7 8">
    <name type="scientific">Hyphobacterium marinum</name>
    <dbReference type="NCBI Taxonomy" id="3116574"/>
    <lineage>
        <taxon>Bacteria</taxon>
        <taxon>Pseudomonadati</taxon>
        <taxon>Pseudomonadota</taxon>
        <taxon>Alphaproteobacteria</taxon>
        <taxon>Maricaulales</taxon>
        <taxon>Maricaulaceae</taxon>
        <taxon>Hyphobacterium</taxon>
    </lineage>
</organism>
<evidence type="ECO:0000256" key="3">
    <source>
        <dbReference type="ARBA" id="ARBA00023082"/>
    </source>
</evidence>
<dbReference type="InterPro" id="IPR014284">
    <property type="entry name" value="RNA_pol_sigma-70_dom"/>
</dbReference>
<proteinExistence type="inferred from homology"/>
<dbReference type="InterPro" id="IPR007627">
    <property type="entry name" value="RNA_pol_sigma70_r2"/>
</dbReference>
<dbReference type="Pfam" id="PF04542">
    <property type="entry name" value="Sigma70_r2"/>
    <property type="match status" value="1"/>
</dbReference>
<dbReference type="PANTHER" id="PTHR43133:SF51">
    <property type="entry name" value="RNA POLYMERASE SIGMA FACTOR"/>
    <property type="match status" value="1"/>
</dbReference>
<feature type="domain" description="RNA polymerase sigma-70 region 2" evidence="5">
    <location>
        <begin position="35"/>
        <end position="102"/>
    </location>
</feature>
<dbReference type="RefSeq" id="WP_330197032.1">
    <property type="nucleotide sequence ID" value="NZ_JAZDRO010000005.1"/>
</dbReference>
<dbReference type="EMBL" id="JAZDRO010000005">
    <property type="protein sequence ID" value="MEE2567470.1"/>
    <property type="molecule type" value="Genomic_DNA"/>
</dbReference>
<dbReference type="Proteomes" id="UP001310692">
    <property type="component" value="Unassembled WGS sequence"/>
</dbReference>
<dbReference type="SUPFAM" id="SSF88946">
    <property type="entry name" value="Sigma2 domain of RNA polymerase sigma factors"/>
    <property type="match status" value="1"/>
</dbReference>
<sequence>MPATARTDDHTHAVSDGALLELARDRSEPAAREFMQRYNQRLYRVAYSILQSAADAEEIVQDIYVKLFTGQAVFKGNAAMATWLTRIAANAALDRRRTQRRRTRLLEERGIAMIRTRSTDTDDTPISHASPESDTARYELARRLEAAMEKISDTFRPVFVLREIEGLSIEETSAALGLAVNTVKSRHARARRQLAAMLEPDWRDILQGTFPFAGTRCADLADRVIHHLQTQWKGRN</sequence>
<gene>
    <name evidence="7" type="ORF">V0U35_12350</name>
</gene>
<evidence type="ECO:0000313" key="7">
    <source>
        <dbReference type="EMBL" id="MEE2567470.1"/>
    </source>
</evidence>
<keyword evidence="4" id="KW-0804">Transcription</keyword>
<name>A0ABU7M124_9PROT</name>
<dbReference type="InterPro" id="IPR039425">
    <property type="entry name" value="RNA_pol_sigma-70-like"/>
</dbReference>
<dbReference type="CDD" id="cd06171">
    <property type="entry name" value="Sigma70_r4"/>
    <property type="match status" value="1"/>
</dbReference>
<evidence type="ECO:0000313" key="8">
    <source>
        <dbReference type="Proteomes" id="UP001310692"/>
    </source>
</evidence>
<dbReference type="NCBIfam" id="TIGR02937">
    <property type="entry name" value="sigma70-ECF"/>
    <property type="match status" value="1"/>
</dbReference>
<keyword evidence="8" id="KW-1185">Reference proteome</keyword>